<gene>
    <name evidence="8" type="ORF">E0D97_03050</name>
</gene>
<keyword evidence="5 6" id="KW-0472">Membrane</keyword>
<comment type="subcellular location">
    <subcellularLocation>
        <location evidence="1">Cell membrane</location>
        <topology evidence="1">Multi-pass membrane protein</topology>
    </subcellularLocation>
</comment>
<dbReference type="PANTHER" id="PTHR36506:SF1">
    <property type="entry name" value="PREFLAGELLIN PEPTIDASE"/>
    <property type="match status" value="1"/>
</dbReference>
<comment type="caution">
    <text evidence="8">The sequence shown here is derived from an EMBL/GenBank/DDBJ whole genome shotgun (WGS) entry which is preliminary data.</text>
</comment>
<proteinExistence type="predicted"/>
<feature type="transmembrane region" description="Helical" evidence="6">
    <location>
        <begin position="30"/>
        <end position="50"/>
    </location>
</feature>
<feature type="transmembrane region" description="Helical" evidence="6">
    <location>
        <begin position="57"/>
        <end position="77"/>
    </location>
</feature>
<evidence type="ECO:0000313" key="8">
    <source>
        <dbReference type="EMBL" id="TCD16420.1"/>
    </source>
</evidence>
<dbReference type="OrthoDB" id="5329005at2"/>
<feature type="domain" description="Prepilin type IV endopeptidase peptidase" evidence="7">
    <location>
        <begin position="9"/>
        <end position="113"/>
    </location>
</feature>
<keyword evidence="2" id="KW-1003">Cell membrane</keyword>
<dbReference type="Pfam" id="PF01478">
    <property type="entry name" value="Peptidase_A24"/>
    <property type="match status" value="1"/>
</dbReference>
<sequence>MIAAIVMVVFPFSMIFAALSDIFTMTISNRVSLALIGSFLLVAPFIGIGWLEFGMHLAAFALVLAVTFALFAAGSMGGGDAKLLASTGLWMGFGPALVDYLLISTVAGGAFTLFLVLFRTSTLAVYAGEVPMLRRMIDEKDVPYGVALGIGGLWAFPETSAMRWALAHFAG</sequence>
<feature type="transmembrane region" description="Helical" evidence="6">
    <location>
        <begin position="97"/>
        <end position="118"/>
    </location>
</feature>
<dbReference type="RefSeq" id="WP_131565268.1">
    <property type="nucleotide sequence ID" value="NZ_JAINFK010000001.1"/>
</dbReference>
<name>A0A4R0PIY5_9HYPH</name>
<dbReference type="InterPro" id="IPR000045">
    <property type="entry name" value="Prepilin_IV_endopep_pep"/>
</dbReference>
<evidence type="ECO:0000313" key="9">
    <source>
        <dbReference type="Proteomes" id="UP000291301"/>
    </source>
</evidence>
<dbReference type="EMBL" id="SJST01000001">
    <property type="protein sequence ID" value="TCD16420.1"/>
    <property type="molecule type" value="Genomic_DNA"/>
</dbReference>
<accession>A0A4R0PIY5</accession>
<organism evidence="8 9">
    <name type="scientific">Oricola cellulosilytica</name>
    <dbReference type="NCBI Taxonomy" id="1429082"/>
    <lineage>
        <taxon>Bacteria</taxon>
        <taxon>Pseudomonadati</taxon>
        <taxon>Pseudomonadota</taxon>
        <taxon>Alphaproteobacteria</taxon>
        <taxon>Hyphomicrobiales</taxon>
        <taxon>Ahrensiaceae</taxon>
        <taxon>Oricola</taxon>
    </lineage>
</organism>
<keyword evidence="9" id="KW-1185">Reference proteome</keyword>
<dbReference type="GO" id="GO:0005886">
    <property type="term" value="C:plasma membrane"/>
    <property type="evidence" value="ECO:0007669"/>
    <property type="project" value="UniProtKB-SubCell"/>
</dbReference>
<dbReference type="GO" id="GO:0004190">
    <property type="term" value="F:aspartic-type endopeptidase activity"/>
    <property type="evidence" value="ECO:0007669"/>
    <property type="project" value="InterPro"/>
</dbReference>
<evidence type="ECO:0000256" key="5">
    <source>
        <dbReference type="ARBA" id="ARBA00023136"/>
    </source>
</evidence>
<protein>
    <submittedName>
        <fullName evidence="8">Peptidase</fullName>
    </submittedName>
</protein>
<keyword evidence="3 6" id="KW-0812">Transmembrane</keyword>
<evidence type="ECO:0000256" key="4">
    <source>
        <dbReference type="ARBA" id="ARBA00022989"/>
    </source>
</evidence>
<dbReference type="InterPro" id="IPR052218">
    <property type="entry name" value="Preflagellin_Peptidase"/>
</dbReference>
<dbReference type="PANTHER" id="PTHR36506">
    <property type="entry name" value="PREFLAGELLIN PEPTIDASE"/>
    <property type="match status" value="1"/>
</dbReference>
<dbReference type="Proteomes" id="UP000291301">
    <property type="component" value="Unassembled WGS sequence"/>
</dbReference>
<evidence type="ECO:0000256" key="6">
    <source>
        <dbReference type="SAM" id="Phobius"/>
    </source>
</evidence>
<evidence type="ECO:0000256" key="3">
    <source>
        <dbReference type="ARBA" id="ARBA00022692"/>
    </source>
</evidence>
<dbReference type="AlphaFoldDB" id="A0A4R0PIY5"/>
<dbReference type="Gene3D" id="1.20.120.1220">
    <property type="match status" value="1"/>
</dbReference>
<evidence type="ECO:0000256" key="2">
    <source>
        <dbReference type="ARBA" id="ARBA00022475"/>
    </source>
</evidence>
<keyword evidence="4 6" id="KW-1133">Transmembrane helix</keyword>
<evidence type="ECO:0000259" key="7">
    <source>
        <dbReference type="Pfam" id="PF01478"/>
    </source>
</evidence>
<reference evidence="8 9" key="1">
    <citation type="journal article" date="2015" name="Antonie Van Leeuwenhoek">
        <title>Oricola cellulosilytica gen. nov., sp. nov., a cellulose-degrading bacterium of the family Phyllobacteriaceae isolated from surface seashore water, and emended descriptions of Mesorhizobium loti and Phyllobacterium myrsinacearum.</title>
        <authorList>
            <person name="Hameed A."/>
            <person name="Shahina M."/>
            <person name="Lai W.A."/>
            <person name="Lin S.Y."/>
            <person name="Young L.S."/>
            <person name="Liu Y.C."/>
            <person name="Hsu Y.H."/>
            <person name="Young C.C."/>
        </authorList>
    </citation>
    <scope>NUCLEOTIDE SEQUENCE [LARGE SCALE GENOMIC DNA]</scope>
    <source>
        <strain evidence="8 9">KCTC 52183</strain>
    </source>
</reference>
<evidence type="ECO:0000256" key="1">
    <source>
        <dbReference type="ARBA" id="ARBA00004651"/>
    </source>
</evidence>